<evidence type="ECO:0000313" key="2">
    <source>
        <dbReference type="EMBL" id="MBD1399043.1"/>
    </source>
</evidence>
<accession>A0ABR7XN21</accession>
<dbReference type="Proteomes" id="UP000625551">
    <property type="component" value="Unassembled WGS sequence"/>
</dbReference>
<comment type="caution">
    <text evidence="2">The sequence shown here is derived from an EMBL/GenBank/DDBJ whole genome shotgun (WGS) entry which is preliminary data.</text>
</comment>
<dbReference type="Pfam" id="PF00533">
    <property type="entry name" value="BRCT"/>
    <property type="match status" value="1"/>
</dbReference>
<evidence type="ECO:0000259" key="1">
    <source>
        <dbReference type="PROSITE" id="PS50172"/>
    </source>
</evidence>
<protein>
    <submittedName>
        <fullName evidence="2">BRCT domain-containing protein</fullName>
    </submittedName>
</protein>
<reference evidence="2 3" key="1">
    <citation type="submission" date="2020-09" db="EMBL/GenBank/DDBJ databases">
        <title>Genome sequencing and assembly of Pontibacter sp.</title>
        <authorList>
            <person name="Chhetri G."/>
        </authorList>
    </citation>
    <scope>NUCLEOTIDE SEQUENCE [LARGE SCALE GENOMIC DNA]</scope>
    <source>
        <strain evidence="2 3">JH31</strain>
    </source>
</reference>
<sequence length="302" mass="34500">MENSYENLSFRKFTTKSEADKAINSLKGILIGINMDGHIRPSEVKELQGWCTKHHDLINRNPFKELMQVINQAMDEDLSEVDWIEDLLWLCQQYQKDSIYYDLATSDLQTLQGICHGILSDGYVHDQEVKALDAWLEQHEYLNSYYPYDEIYSLITSVLADGKIDEEERVRLLAYFNEFVKLTDQELTQRIGQEISSIQVSGICTSNPNINFEGKSFCLTGAFSRSTRKEAEAAVARLGAIVSKDVSKKTDYLIIGESGNPCWAFACYGRKVEKAIMMRKEGSRVALVHEFDFWDAVDDKGL</sequence>
<feature type="domain" description="BRCT" evidence="1">
    <location>
        <begin position="207"/>
        <end position="302"/>
    </location>
</feature>
<gene>
    <name evidence="2" type="ORF">H9Q13_17890</name>
</gene>
<dbReference type="InterPro" id="IPR001357">
    <property type="entry name" value="BRCT_dom"/>
</dbReference>
<dbReference type="Gene3D" id="3.40.50.10190">
    <property type="entry name" value="BRCT domain"/>
    <property type="match status" value="1"/>
</dbReference>
<organism evidence="2 3">
    <name type="scientific">Pontibacter aquaedesilientis</name>
    <dbReference type="NCBI Taxonomy" id="2766980"/>
    <lineage>
        <taxon>Bacteria</taxon>
        <taxon>Pseudomonadati</taxon>
        <taxon>Bacteroidota</taxon>
        <taxon>Cytophagia</taxon>
        <taxon>Cytophagales</taxon>
        <taxon>Hymenobacteraceae</taxon>
        <taxon>Pontibacter</taxon>
    </lineage>
</organism>
<dbReference type="SMART" id="SM00292">
    <property type="entry name" value="BRCT"/>
    <property type="match status" value="1"/>
</dbReference>
<evidence type="ECO:0000313" key="3">
    <source>
        <dbReference type="Proteomes" id="UP000625551"/>
    </source>
</evidence>
<name>A0ABR7XN21_9BACT</name>
<dbReference type="EMBL" id="JACXAJ010000015">
    <property type="protein sequence ID" value="MBD1399043.1"/>
    <property type="molecule type" value="Genomic_DNA"/>
</dbReference>
<dbReference type="PROSITE" id="PS50172">
    <property type="entry name" value="BRCT"/>
    <property type="match status" value="1"/>
</dbReference>
<dbReference type="InterPro" id="IPR036420">
    <property type="entry name" value="BRCT_dom_sf"/>
</dbReference>
<proteinExistence type="predicted"/>
<dbReference type="RefSeq" id="WP_191185170.1">
    <property type="nucleotide sequence ID" value="NZ_JACXAJ010000015.1"/>
</dbReference>
<keyword evidence="3" id="KW-1185">Reference proteome</keyword>
<dbReference type="CDD" id="cd17748">
    <property type="entry name" value="BRCT_DNA_ligase_like"/>
    <property type="match status" value="1"/>
</dbReference>
<dbReference type="SUPFAM" id="SSF52113">
    <property type="entry name" value="BRCT domain"/>
    <property type="match status" value="1"/>
</dbReference>